<comment type="similarity">
    <text evidence="2">Belongs to the peptidase S1 family. CLIP subfamily.</text>
</comment>
<keyword evidence="6" id="KW-1185">Reference proteome</keyword>
<evidence type="ECO:0000256" key="3">
    <source>
        <dbReference type="SAM" id="SignalP"/>
    </source>
</evidence>
<name>A0A9D3SKQ4_9TELE</name>
<dbReference type="FunFam" id="2.40.10.10:FF:000002">
    <property type="entry name" value="Transmembrane protease serine"/>
    <property type="match status" value="1"/>
</dbReference>
<dbReference type="InterPro" id="IPR009003">
    <property type="entry name" value="Peptidase_S1_PA"/>
</dbReference>
<dbReference type="Proteomes" id="UP000824219">
    <property type="component" value="Linkage Group LG10"/>
</dbReference>
<dbReference type="SMART" id="SM00020">
    <property type="entry name" value="Tryp_SPc"/>
    <property type="match status" value="1"/>
</dbReference>
<accession>A0A9D3SKQ4</accession>
<protein>
    <recommendedName>
        <fullName evidence="4">Peptidase S1 domain-containing protein</fullName>
    </recommendedName>
</protein>
<evidence type="ECO:0000313" key="5">
    <source>
        <dbReference type="EMBL" id="KAG7327577.1"/>
    </source>
</evidence>
<dbReference type="AlphaFoldDB" id="A0A9D3SKQ4"/>
<dbReference type="SUPFAM" id="SSF50494">
    <property type="entry name" value="Trypsin-like serine proteases"/>
    <property type="match status" value="1"/>
</dbReference>
<gene>
    <name evidence="5" type="ORF">KOW79_009183</name>
</gene>
<dbReference type="FunFam" id="2.40.10.10:FF:000068">
    <property type="entry name" value="transmembrane protease serine 2"/>
    <property type="match status" value="1"/>
</dbReference>
<dbReference type="InterPro" id="IPR043504">
    <property type="entry name" value="Peptidase_S1_PA_chymotrypsin"/>
</dbReference>
<feature type="chain" id="PRO_5038759118" description="Peptidase S1 domain-containing protein" evidence="3">
    <location>
        <begin position="24"/>
        <end position="264"/>
    </location>
</feature>
<proteinExistence type="inferred from homology"/>
<feature type="domain" description="Peptidase S1" evidence="4">
    <location>
        <begin position="26"/>
        <end position="261"/>
    </location>
</feature>
<dbReference type="PANTHER" id="PTHR24271:SF87">
    <property type="entry name" value="ARGININE ESTERASE-LIKE-RELATED"/>
    <property type="match status" value="1"/>
</dbReference>
<dbReference type="PANTHER" id="PTHR24271">
    <property type="entry name" value="KALLIKREIN-RELATED"/>
    <property type="match status" value="1"/>
</dbReference>
<evidence type="ECO:0000259" key="4">
    <source>
        <dbReference type="PROSITE" id="PS50240"/>
    </source>
</evidence>
<evidence type="ECO:0000256" key="1">
    <source>
        <dbReference type="ARBA" id="ARBA00023157"/>
    </source>
</evidence>
<dbReference type="OrthoDB" id="8440449at2759"/>
<comment type="caution">
    <text evidence="5">The sequence shown here is derived from an EMBL/GenBank/DDBJ whole genome shotgun (WGS) entry which is preliminary data.</text>
</comment>
<evidence type="ECO:0000313" key="6">
    <source>
        <dbReference type="Proteomes" id="UP000824219"/>
    </source>
</evidence>
<dbReference type="PRINTS" id="PR00722">
    <property type="entry name" value="CHYMOTRYPSIN"/>
</dbReference>
<dbReference type="PROSITE" id="PS00134">
    <property type="entry name" value="TRYPSIN_HIS"/>
    <property type="match status" value="1"/>
</dbReference>
<dbReference type="Pfam" id="PF00089">
    <property type="entry name" value="Trypsin"/>
    <property type="match status" value="1"/>
</dbReference>
<evidence type="ECO:0000256" key="2">
    <source>
        <dbReference type="ARBA" id="ARBA00024195"/>
    </source>
</evidence>
<keyword evidence="3" id="KW-0732">Signal</keyword>
<dbReference type="InterPro" id="IPR001314">
    <property type="entry name" value="Peptidase_S1A"/>
</dbReference>
<dbReference type="PROSITE" id="PS50240">
    <property type="entry name" value="TRYPSIN_DOM"/>
    <property type="match status" value="1"/>
</dbReference>
<dbReference type="InterPro" id="IPR018114">
    <property type="entry name" value="TRYPSIN_HIS"/>
</dbReference>
<dbReference type="GO" id="GO:0004252">
    <property type="term" value="F:serine-type endopeptidase activity"/>
    <property type="evidence" value="ECO:0007669"/>
    <property type="project" value="InterPro"/>
</dbReference>
<dbReference type="Gene3D" id="2.40.10.10">
    <property type="entry name" value="Trypsin-like serine proteases"/>
    <property type="match status" value="1"/>
</dbReference>
<dbReference type="EMBL" id="JAHKSW010000010">
    <property type="protein sequence ID" value="KAG7327577.1"/>
    <property type="molecule type" value="Genomic_DNA"/>
</dbReference>
<feature type="signal peptide" evidence="3">
    <location>
        <begin position="1"/>
        <end position="23"/>
    </location>
</feature>
<keyword evidence="1" id="KW-1015">Disulfide bond</keyword>
<dbReference type="CDD" id="cd00190">
    <property type="entry name" value="Tryp_SPc"/>
    <property type="match status" value="1"/>
</dbReference>
<sequence length="264" mass="29633">MKTLHILLLAAAFTILTFHGTHGEDIINGQKAKENSFQFMASVQYKHVHKCGGFLINPSYVLTAAHCYFSTDSQYLSVVLGSHNIDSEMNNLRRYLVQIVYIHPSYDGYPVDGSDIMLLKLSQEVKLNDKHVKSIKISKNPQLDTNTKCQVAGWGETKKKQRFESPIYDLMEADVSIINITVCKEEWAKVRTRLPNNILCAGGYKSKSRACQGDSGGPLVCNGVAVGIVSFNYNNNCEYPDVPNVYTEISPYVDWIKKVIEADR</sequence>
<reference evidence="5 6" key="1">
    <citation type="submission" date="2021-06" db="EMBL/GenBank/DDBJ databases">
        <title>Chromosome-level genome assembly of the red-tail catfish (Hemibagrus wyckioides).</title>
        <authorList>
            <person name="Shao F."/>
        </authorList>
    </citation>
    <scope>NUCLEOTIDE SEQUENCE [LARGE SCALE GENOMIC DNA]</scope>
    <source>
        <strain evidence="5">EC202008001</strain>
        <tissue evidence="5">Blood</tissue>
    </source>
</reference>
<organism evidence="5 6">
    <name type="scientific">Hemibagrus wyckioides</name>
    <dbReference type="NCBI Taxonomy" id="337641"/>
    <lineage>
        <taxon>Eukaryota</taxon>
        <taxon>Metazoa</taxon>
        <taxon>Chordata</taxon>
        <taxon>Craniata</taxon>
        <taxon>Vertebrata</taxon>
        <taxon>Euteleostomi</taxon>
        <taxon>Actinopterygii</taxon>
        <taxon>Neopterygii</taxon>
        <taxon>Teleostei</taxon>
        <taxon>Ostariophysi</taxon>
        <taxon>Siluriformes</taxon>
        <taxon>Bagridae</taxon>
        <taxon>Hemibagrus</taxon>
    </lineage>
</organism>
<dbReference type="GO" id="GO:0006508">
    <property type="term" value="P:proteolysis"/>
    <property type="evidence" value="ECO:0007669"/>
    <property type="project" value="InterPro"/>
</dbReference>
<dbReference type="InterPro" id="IPR001254">
    <property type="entry name" value="Trypsin_dom"/>
</dbReference>